<dbReference type="SUPFAM" id="SSF53335">
    <property type="entry name" value="S-adenosyl-L-methionine-dependent methyltransferases"/>
    <property type="match status" value="1"/>
</dbReference>
<dbReference type="Proteomes" id="UP000221168">
    <property type="component" value="Unassembled WGS sequence"/>
</dbReference>
<dbReference type="Gene3D" id="3.40.50.150">
    <property type="entry name" value="Vaccinia Virus protein VP39"/>
    <property type="match status" value="1"/>
</dbReference>
<dbReference type="InterPro" id="IPR029063">
    <property type="entry name" value="SAM-dependent_MTases_sf"/>
</dbReference>
<dbReference type="PANTHER" id="PTHR43591:SF24">
    <property type="entry name" value="2-METHOXY-6-POLYPRENYL-1,4-BENZOQUINOL METHYLASE, MITOCHONDRIAL"/>
    <property type="match status" value="1"/>
</dbReference>
<name>A0A2G1QK26_9HYPH</name>
<keyword evidence="3" id="KW-1185">Reference proteome</keyword>
<accession>A0A2G1QK26</accession>
<reference evidence="2 3" key="1">
    <citation type="submission" date="2017-10" db="EMBL/GenBank/DDBJ databases">
        <title>Sedimentibacterium mangrovi gen. nov., sp. nov., a novel member of family Phyllobacteriacea isolated from mangrove sediment.</title>
        <authorList>
            <person name="Liao H."/>
            <person name="Tian Y."/>
        </authorList>
    </citation>
    <scope>NUCLEOTIDE SEQUENCE [LARGE SCALE GENOMIC DNA]</scope>
    <source>
        <strain evidence="2 3">X9-2-2</strain>
    </source>
</reference>
<dbReference type="OrthoDB" id="7856199at2"/>
<gene>
    <name evidence="2" type="ORF">CSC94_16310</name>
</gene>
<dbReference type="EMBL" id="PDVP01000011">
    <property type="protein sequence ID" value="PHP65887.1"/>
    <property type="molecule type" value="Genomic_DNA"/>
</dbReference>
<dbReference type="CDD" id="cd02440">
    <property type="entry name" value="AdoMet_MTases"/>
    <property type="match status" value="1"/>
</dbReference>
<dbReference type="PANTHER" id="PTHR43591">
    <property type="entry name" value="METHYLTRANSFERASE"/>
    <property type="match status" value="1"/>
</dbReference>
<sequence>MRRGQNMFEEFSKKERKGWGSKANSYQDHTARITTQAIPTLLAAVRARAGATVLDICTGPGYAAGAAHAVCARAVGVDFAPEMVRAAKANFPHCSFMEGDALQLEFDDATFDAALCPFGIFHVTDPARAIAEAYRVLRPGGRYAFSQWCSPLESDFFRITMGSIAKHADLSVADRAPDAFALSDRERCISLMEATGFSDVEVREVPSVYHAPDGDFFENFMHLTVRGAMIVDAQADDVVARIRQEINTAASAYDTADGVVVPVPSFVVSGRKP</sequence>
<dbReference type="GO" id="GO:0008757">
    <property type="term" value="F:S-adenosylmethionine-dependent methyltransferase activity"/>
    <property type="evidence" value="ECO:0007669"/>
    <property type="project" value="InterPro"/>
</dbReference>
<proteinExistence type="predicted"/>
<feature type="domain" description="Methyltransferase type 11" evidence="1">
    <location>
        <begin position="54"/>
        <end position="145"/>
    </location>
</feature>
<dbReference type="InterPro" id="IPR013216">
    <property type="entry name" value="Methyltransf_11"/>
</dbReference>
<dbReference type="Pfam" id="PF08241">
    <property type="entry name" value="Methyltransf_11"/>
    <property type="match status" value="1"/>
</dbReference>
<protein>
    <recommendedName>
        <fullName evidence="1">Methyltransferase type 11 domain-containing protein</fullName>
    </recommendedName>
</protein>
<dbReference type="AlphaFoldDB" id="A0A2G1QK26"/>
<organism evidence="2 3">
    <name type="scientific">Zhengella mangrovi</name>
    <dbReference type="NCBI Taxonomy" id="1982044"/>
    <lineage>
        <taxon>Bacteria</taxon>
        <taxon>Pseudomonadati</taxon>
        <taxon>Pseudomonadota</taxon>
        <taxon>Alphaproteobacteria</taxon>
        <taxon>Hyphomicrobiales</taxon>
        <taxon>Notoacmeibacteraceae</taxon>
        <taxon>Zhengella</taxon>
    </lineage>
</organism>
<evidence type="ECO:0000313" key="3">
    <source>
        <dbReference type="Proteomes" id="UP000221168"/>
    </source>
</evidence>
<evidence type="ECO:0000313" key="2">
    <source>
        <dbReference type="EMBL" id="PHP65887.1"/>
    </source>
</evidence>
<evidence type="ECO:0000259" key="1">
    <source>
        <dbReference type="Pfam" id="PF08241"/>
    </source>
</evidence>
<comment type="caution">
    <text evidence="2">The sequence shown here is derived from an EMBL/GenBank/DDBJ whole genome shotgun (WGS) entry which is preliminary data.</text>
</comment>